<sequence length="437" mass="46468">MQVAEWLANNLFGQPVILIGLIVLLGLVLQKKNTSQTMSGTFKAMIGFLIINIGAGTITAALEVFQPMWAAVFGLEQQSLGEYQGFEAFSSRYGGVIALAMTLGFLINVLLARITPFKYIYLTGHMMFWTTAIFAGIMVDTLGVDIEINRWSLILILAVIMGVYWTLQPAITQPFMRKVIGSNDLALGHTSGSVALLGGLAGKWFGNKENDTEKLKVPKGMEFLKDSNVIIALVMGALYVVGAALLMLSGAPGAAELMASAGDNNFIVFSIIKAFEFAAGIAVVLFGVRMLIGELVPAFRGIATKIVPNAKPALDAPVVFPYAPTATIVGFVSAFAASLIWLVVLGAAVSYVFVPTMIVIFFHAATAGVFGNATGGVRGAIFGGVITATVVAWGQYIMVTALLSSTIPDTAMWAADSDMFILGPVIKLLANIFRFLL</sequence>
<dbReference type="NCBIfam" id="NF006920">
    <property type="entry name" value="PRK09410.1-2"/>
    <property type="match status" value="1"/>
</dbReference>
<dbReference type="EMBL" id="CP019699">
    <property type="protein sequence ID" value="AQS57457.1"/>
    <property type="molecule type" value="Genomic_DNA"/>
</dbReference>
<dbReference type="STRING" id="1471761.B0W44_08135"/>
<feature type="transmembrane region" description="Helical" evidence="14">
    <location>
        <begin position="419"/>
        <end position="436"/>
    </location>
</feature>
<keyword evidence="7 14" id="KW-0812">Transmembrane</keyword>
<feature type="transmembrane region" description="Helical" evidence="14">
    <location>
        <begin position="151"/>
        <end position="167"/>
    </location>
</feature>
<keyword evidence="16" id="KW-1185">Reference proteome</keyword>
<dbReference type="Proteomes" id="UP000188603">
    <property type="component" value="Chromosome"/>
</dbReference>
<dbReference type="InterPro" id="IPR051562">
    <property type="entry name" value="Ascorbate-PTS_EIIC"/>
</dbReference>
<organism evidence="15 16">
    <name type="scientific">Novibacillus thermophilus</name>
    <dbReference type="NCBI Taxonomy" id="1471761"/>
    <lineage>
        <taxon>Bacteria</taxon>
        <taxon>Bacillati</taxon>
        <taxon>Bacillota</taxon>
        <taxon>Bacilli</taxon>
        <taxon>Bacillales</taxon>
        <taxon>Thermoactinomycetaceae</taxon>
        <taxon>Novibacillus</taxon>
    </lineage>
</organism>
<dbReference type="OrthoDB" id="9796178at2"/>
<reference evidence="15 16" key="1">
    <citation type="journal article" date="2015" name="Int. J. Syst. Evol. Microbiol.">
        <title>Novibacillus thermophilus gen. nov., sp. nov., a Gram-staining-negative and moderately thermophilic member of the family Thermoactinomycetaceae.</title>
        <authorList>
            <person name="Yang G."/>
            <person name="Chen J."/>
            <person name="Zhou S."/>
        </authorList>
    </citation>
    <scope>NUCLEOTIDE SEQUENCE [LARGE SCALE GENOMIC DNA]</scope>
    <source>
        <strain evidence="15 16">SG-1</strain>
    </source>
</reference>
<evidence type="ECO:0000256" key="8">
    <source>
        <dbReference type="ARBA" id="ARBA00022989"/>
    </source>
</evidence>
<proteinExistence type="inferred from homology"/>
<comment type="function">
    <text evidence="10">The phosphoenolpyruvate-dependent sugar phosphotransferase system (sugar PTS), a major carbohydrate active transport system, catalyzes the phosphorylation of incoming sugar substrates concomitantly with their translocation across the cell membrane. The enzyme II UlaABC PTS system is involved in ascorbate transport.</text>
</comment>
<evidence type="ECO:0000256" key="4">
    <source>
        <dbReference type="ARBA" id="ARBA00022475"/>
    </source>
</evidence>
<dbReference type="PANTHER" id="PTHR33843:SF4">
    <property type="entry name" value="ASCORBATE-SPECIFIC PTS SYSTEM EIIC COMPONENT"/>
    <property type="match status" value="1"/>
</dbReference>
<feature type="transmembrane region" description="Helical" evidence="14">
    <location>
        <begin position="41"/>
        <end position="62"/>
    </location>
</feature>
<keyword evidence="5" id="KW-0762">Sugar transport</keyword>
<evidence type="ECO:0000256" key="14">
    <source>
        <dbReference type="SAM" id="Phobius"/>
    </source>
</evidence>
<feature type="transmembrane region" description="Helical" evidence="14">
    <location>
        <begin position="12"/>
        <end position="29"/>
    </location>
</feature>
<dbReference type="Pfam" id="PF03611">
    <property type="entry name" value="EIIC-GAT"/>
    <property type="match status" value="1"/>
</dbReference>
<dbReference type="RefSeq" id="WP_077721295.1">
    <property type="nucleotide sequence ID" value="NZ_CP019699.1"/>
</dbReference>
<evidence type="ECO:0000313" key="16">
    <source>
        <dbReference type="Proteomes" id="UP000188603"/>
    </source>
</evidence>
<dbReference type="GO" id="GO:0009401">
    <property type="term" value="P:phosphoenolpyruvate-dependent sugar phosphotransferase system"/>
    <property type="evidence" value="ECO:0007669"/>
    <property type="project" value="UniProtKB-KW"/>
</dbReference>
<feature type="transmembrane region" description="Helical" evidence="14">
    <location>
        <begin position="93"/>
        <end position="112"/>
    </location>
</feature>
<keyword evidence="8 14" id="KW-1133">Transmembrane helix</keyword>
<name>A0A1U9KBL1_9BACL</name>
<evidence type="ECO:0000256" key="12">
    <source>
        <dbReference type="ARBA" id="ARBA00039702"/>
    </source>
</evidence>
<evidence type="ECO:0000256" key="11">
    <source>
        <dbReference type="ARBA" id="ARBA00038218"/>
    </source>
</evidence>
<feature type="transmembrane region" description="Helical" evidence="14">
    <location>
        <begin position="119"/>
        <end position="139"/>
    </location>
</feature>
<accession>A0A1U9KBL1</accession>
<evidence type="ECO:0000256" key="6">
    <source>
        <dbReference type="ARBA" id="ARBA00022683"/>
    </source>
</evidence>
<dbReference type="InterPro" id="IPR004703">
    <property type="entry name" value="PTS_sugar-sp_permease"/>
</dbReference>
<evidence type="ECO:0000256" key="3">
    <source>
        <dbReference type="ARBA" id="ARBA00022448"/>
    </source>
</evidence>
<evidence type="ECO:0000313" key="15">
    <source>
        <dbReference type="EMBL" id="AQS57457.1"/>
    </source>
</evidence>
<feature type="transmembrane region" description="Helical" evidence="14">
    <location>
        <begin position="377"/>
        <end position="399"/>
    </location>
</feature>
<feature type="transmembrane region" description="Helical" evidence="14">
    <location>
        <begin position="229"/>
        <end position="254"/>
    </location>
</feature>
<comment type="subcellular location">
    <subcellularLocation>
        <location evidence="1">Cell membrane</location>
        <topology evidence="1">Multi-pass membrane protein</topology>
    </subcellularLocation>
</comment>
<evidence type="ECO:0000256" key="1">
    <source>
        <dbReference type="ARBA" id="ARBA00004651"/>
    </source>
</evidence>
<dbReference type="GO" id="GO:0005886">
    <property type="term" value="C:plasma membrane"/>
    <property type="evidence" value="ECO:0007669"/>
    <property type="project" value="UniProtKB-SubCell"/>
</dbReference>
<evidence type="ECO:0000256" key="13">
    <source>
        <dbReference type="ARBA" id="ARBA00042859"/>
    </source>
</evidence>
<keyword evidence="6" id="KW-0598">Phosphotransferase system</keyword>
<feature type="transmembrane region" description="Helical" evidence="14">
    <location>
        <begin position="266"/>
        <end position="292"/>
    </location>
</feature>
<dbReference type="PANTHER" id="PTHR33843">
    <property type="entry name" value="ASCORBATE-SPECIFIC PTS SYSTEM EIIC COMPONENT"/>
    <property type="match status" value="1"/>
</dbReference>
<evidence type="ECO:0000256" key="10">
    <source>
        <dbReference type="ARBA" id="ARBA00037387"/>
    </source>
</evidence>
<protein>
    <recommendedName>
        <fullName evidence="12">Ascorbate-specific PTS system EIIC component</fullName>
    </recommendedName>
    <alternativeName>
        <fullName evidence="13">Ascorbate-specific permease IIC component UlaA</fullName>
    </alternativeName>
</protein>
<dbReference type="AlphaFoldDB" id="A0A1U9KBL1"/>
<dbReference type="KEGG" id="ntr:B0W44_08135"/>
<keyword evidence="9 14" id="KW-0472">Membrane</keyword>
<keyword evidence="3" id="KW-0813">Transport</keyword>
<comment type="subunit">
    <text evidence="2">Homodimer.</text>
</comment>
<evidence type="ECO:0000256" key="9">
    <source>
        <dbReference type="ARBA" id="ARBA00023136"/>
    </source>
</evidence>
<keyword evidence="4" id="KW-1003">Cell membrane</keyword>
<gene>
    <name evidence="15" type="ORF">B0W44_08135</name>
</gene>
<evidence type="ECO:0000256" key="7">
    <source>
        <dbReference type="ARBA" id="ARBA00022692"/>
    </source>
</evidence>
<feature type="transmembrane region" description="Helical" evidence="14">
    <location>
        <begin position="339"/>
        <end position="365"/>
    </location>
</feature>
<evidence type="ECO:0000256" key="2">
    <source>
        <dbReference type="ARBA" id="ARBA00011738"/>
    </source>
</evidence>
<comment type="similarity">
    <text evidence="11">Belongs to the UlaA family.</text>
</comment>
<evidence type="ECO:0000256" key="5">
    <source>
        <dbReference type="ARBA" id="ARBA00022597"/>
    </source>
</evidence>
<feature type="transmembrane region" description="Helical" evidence="14">
    <location>
        <begin position="313"/>
        <end position="333"/>
    </location>
</feature>